<accession>A0A8S1UKZ0</accession>
<dbReference type="OrthoDB" id="318635at2759"/>
<dbReference type="PANTHER" id="PTHR39767:SF2">
    <property type="entry name" value="CHROMOSOME UNDETERMINED SCAFFOLD_1, WHOLE GENOME SHOTGUN SEQUENCE"/>
    <property type="match status" value="1"/>
</dbReference>
<proteinExistence type="predicted"/>
<evidence type="ECO:0000313" key="3">
    <source>
        <dbReference type="Proteomes" id="UP000689195"/>
    </source>
</evidence>
<reference evidence="2" key="1">
    <citation type="submission" date="2021-01" db="EMBL/GenBank/DDBJ databases">
        <authorList>
            <consortium name="Genoscope - CEA"/>
            <person name="William W."/>
        </authorList>
    </citation>
    <scope>NUCLEOTIDE SEQUENCE</scope>
</reference>
<keyword evidence="1" id="KW-0732">Signal</keyword>
<feature type="chain" id="PRO_5035804207" evidence="1">
    <location>
        <begin position="18"/>
        <end position="506"/>
    </location>
</feature>
<sequence length="506" mass="57691">MKLNFYLGFLQFCFVLSQNTWSTIYALLPGLNGTDSWFMNNLHGGPISNCNGQDLFGGHGVFGATTFLSLNLQLPPHYSVRISLTLWKIDSWDAEIFQLIYDDNVYRNSFCGSGGKSYKELSVPLIFTIESHFSQSLVLIMTSNLNEDPYNESWGFRDFIIEILQCPEGCLFCQDYISDCKLWNNIASYWQNSINSEGWLIDNNQQLISSVCAGIQIAGGTNILQQGQSIKKLIQNVPKHFKIQIVLKLWVMGITQSQNFYLKIDEQVQIIVINALSVLNIECVYSQLVNIKNIVINADHSSPEIKLEMYTENNQSQSTYWGVKSFDLYVAQCSIGCEDCNGGLETQCSNCLKKWGFLDGICIPAPPLEYTNIRIYQSQGLKTNFINQFQLYIQQLDQTFTEIGQKKLIIDKRITFCSFLISVKCQEKIKIESFFRNCNQCDDAQIPFSNYCLNESNTVNFSVILADTVQSEKELIINISQTKVEILQVIIQNDIETEVRILKIEL</sequence>
<dbReference type="Proteomes" id="UP000689195">
    <property type="component" value="Unassembled WGS sequence"/>
</dbReference>
<protein>
    <submittedName>
        <fullName evidence="2">Uncharacterized protein</fullName>
    </submittedName>
</protein>
<keyword evidence="3" id="KW-1185">Reference proteome</keyword>
<organism evidence="2 3">
    <name type="scientific">Paramecium pentaurelia</name>
    <dbReference type="NCBI Taxonomy" id="43138"/>
    <lineage>
        <taxon>Eukaryota</taxon>
        <taxon>Sar</taxon>
        <taxon>Alveolata</taxon>
        <taxon>Ciliophora</taxon>
        <taxon>Intramacronucleata</taxon>
        <taxon>Oligohymenophorea</taxon>
        <taxon>Peniculida</taxon>
        <taxon>Parameciidae</taxon>
        <taxon>Paramecium</taxon>
    </lineage>
</organism>
<gene>
    <name evidence="2" type="ORF">PPENT_87.1.T0420270</name>
</gene>
<dbReference type="InterPro" id="IPR006212">
    <property type="entry name" value="Furin_repeat"/>
</dbReference>
<name>A0A8S1UKZ0_9CILI</name>
<comment type="caution">
    <text evidence="2">The sequence shown here is derived from an EMBL/GenBank/DDBJ whole genome shotgun (WGS) entry which is preliminary data.</text>
</comment>
<dbReference type="CDD" id="cd00064">
    <property type="entry name" value="FU"/>
    <property type="match status" value="1"/>
</dbReference>
<dbReference type="EMBL" id="CAJJDO010000042">
    <property type="protein sequence ID" value="CAD8165540.1"/>
    <property type="molecule type" value="Genomic_DNA"/>
</dbReference>
<dbReference type="PANTHER" id="PTHR39767">
    <property type="entry name" value="CALCIUM/CALMODULIN-BINDING MEMBRANE PROTEIN PCM4-RELATED"/>
    <property type="match status" value="1"/>
</dbReference>
<evidence type="ECO:0000256" key="1">
    <source>
        <dbReference type="SAM" id="SignalP"/>
    </source>
</evidence>
<dbReference type="AlphaFoldDB" id="A0A8S1UKZ0"/>
<feature type="signal peptide" evidence="1">
    <location>
        <begin position="1"/>
        <end position="17"/>
    </location>
</feature>
<evidence type="ECO:0000313" key="2">
    <source>
        <dbReference type="EMBL" id="CAD8165540.1"/>
    </source>
</evidence>